<dbReference type="EMBL" id="JACXVP010000012">
    <property type="protein sequence ID" value="KAG5572489.1"/>
    <property type="molecule type" value="Genomic_DNA"/>
</dbReference>
<organism evidence="2 3">
    <name type="scientific">Solanum commersonii</name>
    <name type="common">Commerson's wild potato</name>
    <name type="synonym">Commerson's nightshade</name>
    <dbReference type="NCBI Taxonomy" id="4109"/>
    <lineage>
        <taxon>Eukaryota</taxon>
        <taxon>Viridiplantae</taxon>
        <taxon>Streptophyta</taxon>
        <taxon>Embryophyta</taxon>
        <taxon>Tracheophyta</taxon>
        <taxon>Spermatophyta</taxon>
        <taxon>Magnoliopsida</taxon>
        <taxon>eudicotyledons</taxon>
        <taxon>Gunneridae</taxon>
        <taxon>Pentapetalae</taxon>
        <taxon>asterids</taxon>
        <taxon>lamiids</taxon>
        <taxon>Solanales</taxon>
        <taxon>Solanaceae</taxon>
        <taxon>Solanoideae</taxon>
        <taxon>Solaneae</taxon>
        <taxon>Solanum</taxon>
    </lineage>
</organism>
<feature type="region of interest" description="Disordered" evidence="1">
    <location>
        <begin position="95"/>
        <end position="114"/>
    </location>
</feature>
<protein>
    <submittedName>
        <fullName evidence="2">Uncharacterized protein</fullName>
    </submittedName>
</protein>
<evidence type="ECO:0000313" key="2">
    <source>
        <dbReference type="EMBL" id="KAG5572489.1"/>
    </source>
</evidence>
<sequence>MNQVLVLLSRQTKRNTIIQRFYRGNLPTSRKGEGVTSTTPSSTPPKSPSYRFPSPIRPSSPLSPYASSKPFTLLPSPPPFENPILNFSSQPLSAEILIPTNTSNPPTPPPTISDDQDINDIPLSLLHPTLPKKPHKHITAKKPTFRAPFT</sequence>
<dbReference type="AlphaFoldDB" id="A0A9J5WA56"/>
<feature type="region of interest" description="Disordered" evidence="1">
    <location>
        <begin position="127"/>
        <end position="150"/>
    </location>
</feature>
<comment type="caution">
    <text evidence="2">The sequence shown here is derived from an EMBL/GenBank/DDBJ whole genome shotgun (WGS) entry which is preliminary data.</text>
</comment>
<reference evidence="2 3" key="1">
    <citation type="submission" date="2020-09" db="EMBL/GenBank/DDBJ databases">
        <title>De no assembly of potato wild relative species, Solanum commersonii.</title>
        <authorList>
            <person name="Cho K."/>
        </authorList>
    </citation>
    <scope>NUCLEOTIDE SEQUENCE [LARGE SCALE GENOMIC DNA]</scope>
    <source>
        <strain evidence="2">LZ3.2</strain>
        <tissue evidence="2">Leaf</tissue>
    </source>
</reference>
<keyword evidence="3" id="KW-1185">Reference proteome</keyword>
<feature type="compositionally biased region" description="Basic residues" evidence="1">
    <location>
        <begin position="130"/>
        <end position="144"/>
    </location>
</feature>
<evidence type="ECO:0000256" key="1">
    <source>
        <dbReference type="SAM" id="MobiDB-lite"/>
    </source>
</evidence>
<dbReference type="Proteomes" id="UP000824120">
    <property type="component" value="Chromosome 12"/>
</dbReference>
<proteinExistence type="predicted"/>
<gene>
    <name evidence="2" type="ORF">H5410_062255</name>
</gene>
<feature type="region of interest" description="Disordered" evidence="1">
    <location>
        <begin position="23"/>
        <end position="73"/>
    </location>
</feature>
<feature type="compositionally biased region" description="Low complexity" evidence="1">
    <location>
        <begin position="48"/>
        <end position="65"/>
    </location>
</feature>
<accession>A0A9J5WA56</accession>
<evidence type="ECO:0000313" key="3">
    <source>
        <dbReference type="Proteomes" id="UP000824120"/>
    </source>
</evidence>
<name>A0A9J5WA56_SOLCO</name>